<dbReference type="GO" id="GO:1904680">
    <property type="term" value="F:peptide transmembrane transporter activity"/>
    <property type="evidence" value="ECO:0007669"/>
    <property type="project" value="TreeGrafter"/>
</dbReference>
<dbReference type="SUPFAM" id="SSF53850">
    <property type="entry name" value="Periplasmic binding protein-like II"/>
    <property type="match status" value="1"/>
</dbReference>
<dbReference type="InterPro" id="IPR000914">
    <property type="entry name" value="SBP_5_dom"/>
</dbReference>
<dbReference type="InterPro" id="IPR006311">
    <property type="entry name" value="TAT_signal"/>
</dbReference>
<dbReference type="PANTHER" id="PTHR30290:SF62">
    <property type="entry name" value="OLIGOPEPTIDE ABC TRANSPORTER, PERIPLASMIC OLIGOPEPTIDE-BINDING PROTEIN"/>
    <property type="match status" value="1"/>
</dbReference>
<dbReference type="GO" id="GO:0015833">
    <property type="term" value="P:peptide transport"/>
    <property type="evidence" value="ECO:0007669"/>
    <property type="project" value="TreeGrafter"/>
</dbReference>
<comment type="subcellular location">
    <subcellularLocation>
        <location evidence="1">Periplasm</location>
    </subcellularLocation>
</comment>
<dbReference type="PROSITE" id="PS51318">
    <property type="entry name" value="TAT"/>
    <property type="match status" value="1"/>
</dbReference>
<reference evidence="5 6" key="1">
    <citation type="submission" date="2015-03" db="EMBL/GenBank/DDBJ databases">
        <authorList>
            <person name="Hassan Y.I."/>
            <person name="Lepp D."/>
            <person name="Li X.-Z."/>
            <person name="Zhou T."/>
        </authorList>
    </citation>
    <scope>NUCLEOTIDE SEQUENCE [LARGE SCALE GENOMIC DNA]</scope>
    <source>
        <strain evidence="5 6">BD-c194</strain>
    </source>
</reference>
<organism evidence="5 6">
    <name type="scientific">Devosia geojensis</name>
    <dbReference type="NCBI Taxonomy" id="443610"/>
    <lineage>
        <taxon>Bacteria</taxon>
        <taxon>Pseudomonadati</taxon>
        <taxon>Pseudomonadota</taxon>
        <taxon>Alphaproteobacteria</taxon>
        <taxon>Hyphomicrobiales</taxon>
        <taxon>Devosiaceae</taxon>
        <taxon>Devosia</taxon>
    </lineage>
</organism>
<keyword evidence="6" id="KW-1185">Reference proteome</keyword>
<dbReference type="InterPro" id="IPR039424">
    <property type="entry name" value="SBP_5"/>
</dbReference>
<dbReference type="PANTHER" id="PTHR30290">
    <property type="entry name" value="PERIPLASMIC BINDING COMPONENT OF ABC TRANSPORTER"/>
    <property type="match status" value="1"/>
</dbReference>
<protein>
    <submittedName>
        <fullName evidence="5">ABC transporter substrate-binding protein</fullName>
    </submittedName>
</protein>
<dbReference type="PATRIC" id="fig|443610.3.peg.751"/>
<dbReference type="EMBL" id="JZEX01000116">
    <property type="protein sequence ID" value="KKB11461.1"/>
    <property type="molecule type" value="Genomic_DNA"/>
</dbReference>
<gene>
    <name evidence="5" type="ORF">VE25_12555</name>
</gene>
<comment type="caution">
    <text evidence="5">The sequence shown here is derived from an EMBL/GenBank/DDBJ whole genome shotgun (WGS) entry which is preliminary data.</text>
</comment>
<proteinExistence type="inferred from homology"/>
<dbReference type="Gene3D" id="3.10.105.10">
    <property type="entry name" value="Dipeptide-binding Protein, Domain 3"/>
    <property type="match status" value="1"/>
</dbReference>
<accession>A0A0F5FRH1</accession>
<dbReference type="Proteomes" id="UP000033632">
    <property type="component" value="Unassembled WGS sequence"/>
</dbReference>
<feature type="signal peptide" evidence="3">
    <location>
        <begin position="1"/>
        <end position="28"/>
    </location>
</feature>
<feature type="domain" description="Solute-binding protein family 5" evidence="4">
    <location>
        <begin position="105"/>
        <end position="519"/>
    </location>
</feature>
<dbReference type="CDD" id="cd08500">
    <property type="entry name" value="PBP2_NikA_DppA_OppA_like_4"/>
    <property type="match status" value="1"/>
</dbReference>
<evidence type="ECO:0000313" key="6">
    <source>
        <dbReference type="Proteomes" id="UP000033632"/>
    </source>
</evidence>
<evidence type="ECO:0000256" key="2">
    <source>
        <dbReference type="ARBA" id="ARBA00005695"/>
    </source>
</evidence>
<feature type="chain" id="PRO_5002486676" evidence="3">
    <location>
        <begin position="29"/>
        <end position="642"/>
    </location>
</feature>
<evidence type="ECO:0000259" key="4">
    <source>
        <dbReference type="Pfam" id="PF00496"/>
    </source>
</evidence>
<dbReference type="AlphaFoldDB" id="A0A0F5FRH1"/>
<dbReference type="OrthoDB" id="9803988at2"/>
<dbReference type="Gene3D" id="3.40.190.10">
    <property type="entry name" value="Periplasmic binding protein-like II"/>
    <property type="match status" value="1"/>
</dbReference>
<dbReference type="RefSeq" id="WP_046108980.1">
    <property type="nucleotide sequence ID" value="NZ_JZEX01000116.1"/>
</dbReference>
<dbReference type="STRING" id="443610.VE25_12555"/>
<comment type="similarity">
    <text evidence="2">Belongs to the bacterial solute-binding protein 5 family.</text>
</comment>
<evidence type="ECO:0000256" key="3">
    <source>
        <dbReference type="SAM" id="SignalP"/>
    </source>
</evidence>
<evidence type="ECO:0000256" key="1">
    <source>
        <dbReference type="ARBA" id="ARBA00004418"/>
    </source>
</evidence>
<dbReference type="Pfam" id="PF00496">
    <property type="entry name" value="SBP_bac_5"/>
    <property type="match status" value="1"/>
</dbReference>
<name>A0A0F5FRH1_9HYPH</name>
<sequence length="642" mass="72115">MVKMNRRTFVAASSAFAGALALPGFSRAQDYKESAFLQSQVDGGALPPVAERLPQVPLVITPTERAGQQGGDWRHALVGGGSLSMVVRYQGYEPLVRYTPDWSGLTPNVAESYEVNADATEYTFHLRPGMKWSDGAPYTTADVQFWYEDIYLNEDVSMGGFSWWWADGKVAELEVIDDVTFKVKFAAPNGFFIHQLAWARQDHLTQAPRHYLERFHKKYNPDADALAREAGLESWIALFQRENGLDDDNVFFQNSRRPTLMAWMWQSAPGENTEQAIAVRNPYYFKVDTQGTQLPYFDRVVYQMVADPEVLLLKTLQGEIDMMDQYICTPANKPVLFDGQESGNFGFYTLTETAANVMVFQLNLNHTDATKNALFNTRDFRQALSVAVDRQALIDAVFVGQGAPAQACIRPGDPLYNERLATQHTEYDPDAANALLDTLVPEKDGEGYRLDAEGRRLTIIFELDQTRTTFIDMMQLVVPMFQAVGIDAQVRSMDRSLWETRVRNGREFDATCHQFGANSGIAAMLDARYFVPFNSNCLYAPGWSLYYSEPDNEQAIEPPAEIKAQQDLYRDLLGTADPEQQNAKMAQLLEAAADQFLVFGVSLPADGYGIVKNDMVNVTKTMPNSFGWPTPAPTRPEQFFKA</sequence>
<keyword evidence="3" id="KW-0732">Signal</keyword>
<evidence type="ECO:0000313" key="5">
    <source>
        <dbReference type="EMBL" id="KKB11461.1"/>
    </source>
</evidence>